<name>J4GPI9_9APHY</name>
<gene>
    <name evidence="2" type="ORF">FIBRA_04612</name>
</gene>
<dbReference type="EMBL" id="HE797083">
    <property type="protein sequence ID" value="CCM02510.1"/>
    <property type="molecule type" value="Genomic_DNA"/>
</dbReference>
<evidence type="ECO:0000313" key="3">
    <source>
        <dbReference type="Proteomes" id="UP000006352"/>
    </source>
</evidence>
<feature type="chain" id="PRO_5003778475" evidence="1">
    <location>
        <begin position="23"/>
        <end position="54"/>
    </location>
</feature>
<accession>J4GPI9</accession>
<organism evidence="2 3">
    <name type="scientific">Fibroporia radiculosa</name>
    <dbReference type="NCBI Taxonomy" id="599839"/>
    <lineage>
        <taxon>Eukaryota</taxon>
        <taxon>Fungi</taxon>
        <taxon>Dikarya</taxon>
        <taxon>Basidiomycota</taxon>
        <taxon>Agaricomycotina</taxon>
        <taxon>Agaricomycetes</taxon>
        <taxon>Polyporales</taxon>
        <taxon>Fibroporiaceae</taxon>
        <taxon>Fibroporia</taxon>
    </lineage>
</organism>
<feature type="signal peptide" evidence="1">
    <location>
        <begin position="1"/>
        <end position="22"/>
    </location>
</feature>
<dbReference type="InParanoid" id="J4GPI9"/>
<sequence>MYSLRTLALAIAVVAASQLALAAAVLEARTLTLGHGPVCISGAPTPTSGPFTCL</sequence>
<reference evidence="2 3" key="1">
    <citation type="journal article" date="2012" name="Appl. Environ. Microbiol.">
        <title>Short-read sequencing for genomic analysis of the brown rot fungus Fibroporia radiculosa.</title>
        <authorList>
            <person name="Tang J.D."/>
            <person name="Perkins A.D."/>
            <person name="Sonstegard T.S."/>
            <person name="Schroeder S.G."/>
            <person name="Burgess S.C."/>
            <person name="Diehl S.V."/>
        </authorList>
    </citation>
    <scope>NUCLEOTIDE SEQUENCE [LARGE SCALE GENOMIC DNA]</scope>
    <source>
        <strain evidence="2 3">TFFH 294</strain>
    </source>
</reference>
<proteinExistence type="predicted"/>
<keyword evidence="1" id="KW-0732">Signal</keyword>
<dbReference type="HOGENOM" id="CLU_3050322_0_0_1"/>
<dbReference type="Proteomes" id="UP000006352">
    <property type="component" value="Unassembled WGS sequence"/>
</dbReference>
<dbReference type="AlphaFoldDB" id="J4GPI9"/>
<dbReference type="GeneID" id="24097421"/>
<dbReference type="RefSeq" id="XP_012181793.1">
    <property type="nucleotide sequence ID" value="XM_012326403.1"/>
</dbReference>
<evidence type="ECO:0000313" key="2">
    <source>
        <dbReference type="EMBL" id="CCM02510.1"/>
    </source>
</evidence>
<evidence type="ECO:0000256" key="1">
    <source>
        <dbReference type="SAM" id="SignalP"/>
    </source>
</evidence>
<protein>
    <submittedName>
        <fullName evidence="2">Uncharacterized protein</fullName>
    </submittedName>
</protein>
<keyword evidence="3" id="KW-1185">Reference proteome</keyword>